<sequence length="45" mass="5075">MAFSKFPFSISASALFIKRVELPRFGLTCENAKSGLQNRIIDNKK</sequence>
<dbReference type="STRING" id="1239962.C943_01664"/>
<keyword evidence="2" id="KW-1185">Reference proteome</keyword>
<dbReference type="Proteomes" id="UP000010953">
    <property type="component" value="Unassembled WGS sequence"/>
</dbReference>
<comment type="caution">
    <text evidence="1">The sequence shown here is derived from an EMBL/GenBank/DDBJ whole genome shotgun (WGS) entry which is preliminary data.</text>
</comment>
<protein>
    <submittedName>
        <fullName evidence="1">Uncharacterized protein</fullName>
    </submittedName>
</protein>
<proteinExistence type="predicted"/>
<dbReference type="AlphaFoldDB" id="M7XAL4"/>
<reference evidence="1" key="1">
    <citation type="submission" date="2013-01" db="EMBL/GenBank/DDBJ databases">
        <title>Genome assembly of Mariniradius saccharolyticus AK6.</title>
        <authorList>
            <person name="Vaidya B."/>
            <person name="Khatri I."/>
            <person name="Tanuku N.R.S."/>
            <person name="Subramanian S."/>
            <person name="Pinnaka A."/>
        </authorList>
    </citation>
    <scope>NUCLEOTIDE SEQUENCE [LARGE SCALE GENOMIC DNA]</scope>
    <source>
        <strain evidence="1">AK6</strain>
    </source>
</reference>
<evidence type="ECO:0000313" key="2">
    <source>
        <dbReference type="Proteomes" id="UP000010953"/>
    </source>
</evidence>
<dbReference type="EMBL" id="AMZY02000016">
    <property type="protein sequence ID" value="EMS31929.1"/>
    <property type="molecule type" value="Genomic_DNA"/>
</dbReference>
<name>M7XAL4_9BACT</name>
<evidence type="ECO:0000313" key="1">
    <source>
        <dbReference type="EMBL" id="EMS31929.1"/>
    </source>
</evidence>
<accession>M7XAL4</accession>
<gene>
    <name evidence="1" type="ORF">C943_01664</name>
</gene>
<dbReference type="InParanoid" id="M7XAL4"/>
<organism evidence="1 2">
    <name type="scientific">Mariniradius saccharolyticus AK6</name>
    <dbReference type="NCBI Taxonomy" id="1239962"/>
    <lineage>
        <taxon>Bacteria</taxon>
        <taxon>Pseudomonadati</taxon>
        <taxon>Bacteroidota</taxon>
        <taxon>Cytophagia</taxon>
        <taxon>Cytophagales</taxon>
        <taxon>Cyclobacteriaceae</taxon>
        <taxon>Mariniradius</taxon>
    </lineage>
</organism>